<comment type="caution">
    <text evidence="1">The sequence shown here is derived from an EMBL/GenBank/DDBJ whole genome shotgun (WGS) entry which is preliminary data.</text>
</comment>
<accession>A0A0F9RR61</accession>
<reference evidence="1" key="1">
    <citation type="journal article" date="2015" name="Nature">
        <title>Complex archaea that bridge the gap between prokaryotes and eukaryotes.</title>
        <authorList>
            <person name="Spang A."/>
            <person name="Saw J.H."/>
            <person name="Jorgensen S.L."/>
            <person name="Zaremba-Niedzwiedzka K."/>
            <person name="Martijn J."/>
            <person name="Lind A.E."/>
            <person name="van Eijk R."/>
            <person name="Schleper C."/>
            <person name="Guy L."/>
            <person name="Ettema T.J."/>
        </authorList>
    </citation>
    <scope>NUCLEOTIDE SEQUENCE</scope>
</reference>
<dbReference type="AlphaFoldDB" id="A0A0F9RR61"/>
<name>A0A0F9RR61_9ZZZZ</name>
<protein>
    <submittedName>
        <fullName evidence="1">Uncharacterized protein</fullName>
    </submittedName>
</protein>
<evidence type="ECO:0000313" key="1">
    <source>
        <dbReference type="EMBL" id="KKN52297.1"/>
    </source>
</evidence>
<gene>
    <name evidence="1" type="ORF">LCGC14_0613920</name>
</gene>
<sequence>MTEKLKLAGQVFGRLLVLEDAGHRNKNGGMKWPCLCECGNETLVFGPDLVREKVRSCGCLMRETTAQRNRDAAKHKHTSKGAISPTYYSWMGMRSRCKINPEHKDYSHYKDVTHCDRWKDFRNFLEDMGERPGGKTLDRIDPYGNYGPDNCKWSTPLEQRHNRRS</sequence>
<proteinExistence type="predicted"/>
<dbReference type="EMBL" id="LAZR01001025">
    <property type="protein sequence ID" value="KKN52297.1"/>
    <property type="molecule type" value="Genomic_DNA"/>
</dbReference>
<organism evidence="1">
    <name type="scientific">marine sediment metagenome</name>
    <dbReference type="NCBI Taxonomy" id="412755"/>
    <lineage>
        <taxon>unclassified sequences</taxon>
        <taxon>metagenomes</taxon>
        <taxon>ecological metagenomes</taxon>
    </lineage>
</organism>